<comment type="pathway">
    <text evidence="1">Cofactor biosynthesis; adenosylcobalamin biosynthesis.</text>
</comment>
<feature type="domain" description="TRM5/TYW2-like methyltransferase" evidence="6">
    <location>
        <begin position="15"/>
        <end position="116"/>
    </location>
</feature>
<dbReference type="GO" id="GO:0009236">
    <property type="term" value="P:cobalamin biosynthetic process"/>
    <property type="evidence" value="ECO:0007669"/>
    <property type="project" value="UniProtKB-UniPathway"/>
</dbReference>
<dbReference type="RefSeq" id="WP_170128160.1">
    <property type="nucleotide sequence ID" value="NZ_QNRX01000003.1"/>
</dbReference>
<reference evidence="7 8" key="1">
    <citation type="submission" date="2018-06" db="EMBL/GenBank/DDBJ databases">
        <title>Genomic Encyclopedia of Type Strains, Phase IV (KMG-IV): sequencing the most valuable type-strain genomes for metagenomic binning, comparative biology and taxonomic classification.</title>
        <authorList>
            <person name="Goeker M."/>
        </authorList>
    </citation>
    <scope>NUCLEOTIDE SEQUENCE [LARGE SCALE GENOMIC DNA]</scope>
    <source>
        <strain evidence="7 8">DSM 22112</strain>
    </source>
</reference>
<keyword evidence="2" id="KW-0169">Cobalamin biosynthesis</keyword>
<dbReference type="PANTHER" id="PTHR43182:SF1">
    <property type="entry name" value="COBALT-PRECORRIN-7 C(5)-METHYLTRANSFERASE"/>
    <property type="match status" value="1"/>
</dbReference>
<proteinExistence type="predicted"/>
<dbReference type="GO" id="GO:0008276">
    <property type="term" value="F:protein methyltransferase activity"/>
    <property type="evidence" value="ECO:0007669"/>
    <property type="project" value="InterPro"/>
</dbReference>
<dbReference type="SUPFAM" id="SSF53335">
    <property type="entry name" value="S-adenosyl-L-methionine-dependent methyltransferases"/>
    <property type="match status" value="1"/>
</dbReference>
<comment type="caution">
    <text evidence="7">The sequence shown here is derived from an EMBL/GenBank/DDBJ whole genome shotgun (WGS) entry which is preliminary data.</text>
</comment>
<protein>
    <submittedName>
        <fullName evidence="7">Cobalt-precorrin 7 C15-methyltransferase</fullName>
    </submittedName>
</protein>
<dbReference type="Proteomes" id="UP000253490">
    <property type="component" value="Unassembled WGS sequence"/>
</dbReference>
<accession>A0A366ICB2</accession>
<evidence type="ECO:0000313" key="7">
    <source>
        <dbReference type="EMBL" id="RBP68415.1"/>
    </source>
</evidence>
<keyword evidence="3 7" id="KW-0489">Methyltransferase</keyword>
<dbReference type="InterPro" id="IPR050714">
    <property type="entry name" value="Cobalamin_biosynth_MTase"/>
</dbReference>
<sequence>MTKEEIRVITLSKLQLEEDSVILDVGAGTGSISIECALLARNGKVYAVEVVEEGVELLNKNMEKFQVTNILPIQGMAPEAFEGIDKVDRIIIGGSRGNIGEILQWADEHLNPKGIVVANFITIENLYTFLQALKEKDYEYECTQVTIAKSRIVKDITMMQGLNPVFVVNAWKAENFNKISSK</sequence>
<keyword evidence="4 7" id="KW-0808">Transferase</keyword>
<evidence type="ECO:0000256" key="2">
    <source>
        <dbReference type="ARBA" id="ARBA00022573"/>
    </source>
</evidence>
<dbReference type="NCBIfam" id="TIGR02469">
    <property type="entry name" value="CbiT"/>
    <property type="match status" value="1"/>
</dbReference>
<dbReference type="UniPathway" id="UPA00148"/>
<dbReference type="Gene3D" id="3.40.50.150">
    <property type="entry name" value="Vaccinia Virus protein VP39"/>
    <property type="match status" value="1"/>
</dbReference>
<evidence type="ECO:0000259" key="6">
    <source>
        <dbReference type="Pfam" id="PF02475"/>
    </source>
</evidence>
<evidence type="ECO:0000256" key="4">
    <source>
        <dbReference type="ARBA" id="ARBA00022679"/>
    </source>
</evidence>
<keyword evidence="8" id="KW-1185">Reference proteome</keyword>
<organism evidence="7 8">
    <name type="scientific">Alkalibaculum bacchi</name>
    <dbReference type="NCBI Taxonomy" id="645887"/>
    <lineage>
        <taxon>Bacteria</taxon>
        <taxon>Bacillati</taxon>
        <taxon>Bacillota</taxon>
        <taxon>Clostridia</taxon>
        <taxon>Eubacteriales</taxon>
        <taxon>Eubacteriaceae</taxon>
        <taxon>Alkalibaculum</taxon>
    </lineage>
</organism>
<dbReference type="AlphaFoldDB" id="A0A366ICB2"/>
<dbReference type="InterPro" id="IPR014008">
    <property type="entry name" value="Cbl_synth_MTase_CbiT"/>
</dbReference>
<dbReference type="InterPro" id="IPR056743">
    <property type="entry name" value="TRM5-TYW2-like_MTfase"/>
</dbReference>
<dbReference type="PANTHER" id="PTHR43182">
    <property type="entry name" value="COBALT-PRECORRIN-6B C(15)-METHYLTRANSFERASE (DECARBOXYLATING)"/>
    <property type="match status" value="1"/>
</dbReference>
<gene>
    <name evidence="7" type="ORF">DES36_103179</name>
</gene>
<dbReference type="EMBL" id="QNRX01000003">
    <property type="protein sequence ID" value="RBP68415.1"/>
    <property type="molecule type" value="Genomic_DNA"/>
</dbReference>
<name>A0A366ICB2_9FIRM</name>
<dbReference type="GO" id="GO:0032259">
    <property type="term" value="P:methylation"/>
    <property type="evidence" value="ECO:0007669"/>
    <property type="project" value="UniProtKB-KW"/>
</dbReference>
<evidence type="ECO:0000256" key="1">
    <source>
        <dbReference type="ARBA" id="ARBA00004953"/>
    </source>
</evidence>
<evidence type="ECO:0000256" key="5">
    <source>
        <dbReference type="ARBA" id="ARBA00022691"/>
    </source>
</evidence>
<evidence type="ECO:0000256" key="3">
    <source>
        <dbReference type="ARBA" id="ARBA00022603"/>
    </source>
</evidence>
<dbReference type="Pfam" id="PF02475">
    <property type="entry name" value="TRM5-TYW2_MTfase"/>
    <property type="match status" value="1"/>
</dbReference>
<dbReference type="InterPro" id="IPR029063">
    <property type="entry name" value="SAM-dependent_MTases_sf"/>
</dbReference>
<evidence type="ECO:0000313" key="8">
    <source>
        <dbReference type="Proteomes" id="UP000253490"/>
    </source>
</evidence>
<keyword evidence="5" id="KW-0949">S-adenosyl-L-methionine</keyword>